<dbReference type="InParanoid" id="S2JDJ5"/>
<proteinExistence type="predicted"/>
<protein>
    <submittedName>
        <fullName evidence="1">Uncharacterized protein</fullName>
    </submittedName>
</protein>
<dbReference type="AlphaFoldDB" id="S2JDJ5"/>
<reference evidence="2" key="1">
    <citation type="submission" date="2013-05" db="EMBL/GenBank/DDBJ databases">
        <title>The Genome sequence of Mucor circinelloides f. circinelloides 1006PhL.</title>
        <authorList>
            <consortium name="The Broad Institute Genomics Platform"/>
            <person name="Cuomo C."/>
            <person name="Earl A."/>
            <person name="Findley K."/>
            <person name="Lee S.C."/>
            <person name="Walker B."/>
            <person name="Young S."/>
            <person name="Zeng Q."/>
            <person name="Gargeya S."/>
            <person name="Fitzgerald M."/>
            <person name="Haas B."/>
            <person name="Abouelleil A."/>
            <person name="Allen A.W."/>
            <person name="Alvarado L."/>
            <person name="Arachchi H.M."/>
            <person name="Berlin A.M."/>
            <person name="Chapman S.B."/>
            <person name="Gainer-Dewar J."/>
            <person name="Goldberg J."/>
            <person name="Griggs A."/>
            <person name="Gujja S."/>
            <person name="Hansen M."/>
            <person name="Howarth C."/>
            <person name="Imamovic A."/>
            <person name="Ireland A."/>
            <person name="Larimer J."/>
            <person name="McCowan C."/>
            <person name="Murphy C."/>
            <person name="Pearson M."/>
            <person name="Poon T.W."/>
            <person name="Priest M."/>
            <person name="Roberts A."/>
            <person name="Saif S."/>
            <person name="Shea T."/>
            <person name="Sisk P."/>
            <person name="Sykes S."/>
            <person name="Wortman J."/>
            <person name="Nusbaum C."/>
            <person name="Birren B."/>
        </authorList>
    </citation>
    <scope>NUCLEOTIDE SEQUENCE [LARGE SCALE GENOMIC DNA]</scope>
    <source>
        <strain evidence="2">1006PhL</strain>
    </source>
</reference>
<dbReference type="Proteomes" id="UP000014254">
    <property type="component" value="Unassembled WGS sequence"/>
</dbReference>
<keyword evidence="2" id="KW-1185">Reference proteome</keyword>
<evidence type="ECO:0000313" key="2">
    <source>
        <dbReference type="Proteomes" id="UP000014254"/>
    </source>
</evidence>
<sequence>MLRSIGRESQVVKTTPIISSTSLKALLINTTTLFSLFCSKNAAKKMHIYDFSGPLIKSGTALAHEDTAFSSFFDIERLKSVTKSYGLEFANRIRVFPGLKAASRLYSETTLPLHEETPRHQNRAEKQLYTTQREIYEHQHPAGTTVSSPIIVNNELCLHKAEERIIDDRSGLNQAIASERKSSNHKKPIMFVDDRGYGVDSHIKGLQRLGGAWKQKLHGRYTPTLTTSPTSITPHRPVFSVSTSFHIPWLQSTTSSEPQTSHLSVV</sequence>
<gene>
    <name evidence="1" type="ORF">HMPREF1544_06709</name>
</gene>
<dbReference type="OrthoDB" id="2289613at2759"/>
<organism evidence="1 2">
    <name type="scientific">Mucor circinelloides f. circinelloides (strain 1006PhL)</name>
    <name type="common">Mucormycosis agent</name>
    <name type="synonym">Calyptromyces circinelloides</name>
    <dbReference type="NCBI Taxonomy" id="1220926"/>
    <lineage>
        <taxon>Eukaryota</taxon>
        <taxon>Fungi</taxon>
        <taxon>Fungi incertae sedis</taxon>
        <taxon>Mucoromycota</taxon>
        <taxon>Mucoromycotina</taxon>
        <taxon>Mucoromycetes</taxon>
        <taxon>Mucorales</taxon>
        <taxon>Mucorineae</taxon>
        <taxon>Mucoraceae</taxon>
        <taxon>Mucor</taxon>
    </lineage>
</organism>
<accession>S2JDJ5</accession>
<evidence type="ECO:0000313" key="1">
    <source>
        <dbReference type="EMBL" id="EPB86542.1"/>
    </source>
</evidence>
<name>S2JDJ5_MUCC1</name>
<dbReference type="EMBL" id="KE123987">
    <property type="protein sequence ID" value="EPB86542.1"/>
    <property type="molecule type" value="Genomic_DNA"/>
</dbReference>
<dbReference type="VEuPathDB" id="FungiDB:HMPREF1544_06709"/>